<feature type="region of interest" description="Disordered" evidence="1">
    <location>
        <begin position="1"/>
        <end position="23"/>
    </location>
</feature>
<proteinExistence type="predicted"/>
<sequence length="101" mass="11042">MPFKFSFSSTTSAAVAGSASVNGHETAKGWAYKHEAYSNQHGSGSRTTKQKLGQAPVTETKMYDAQGRPILLEGRKGSVEPVVEDRRIEDVTNGEEQIEKR</sequence>
<dbReference type="EMBL" id="JAULSV010000003">
    <property type="protein sequence ID" value="KAK0648148.1"/>
    <property type="molecule type" value="Genomic_DNA"/>
</dbReference>
<dbReference type="Proteomes" id="UP001174936">
    <property type="component" value="Unassembled WGS sequence"/>
</dbReference>
<evidence type="ECO:0000313" key="2">
    <source>
        <dbReference type="EMBL" id="KAK0648148.1"/>
    </source>
</evidence>
<accession>A0AA39Y8U0</accession>
<evidence type="ECO:0000313" key="3">
    <source>
        <dbReference type="Proteomes" id="UP001174936"/>
    </source>
</evidence>
<feature type="compositionally biased region" description="Low complexity" evidence="1">
    <location>
        <begin position="1"/>
        <end position="21"/>
    </location>
</feature>
<reference evidence="2" key="1">
    <citation type="submission" date="2023-06" db="EMBL/GenBank/DDBJ databases">
        <title>Genome-scale phylogeny and comparative genomics of the fungal order Sordariales.</title>
        <authorList>
            <consortium name="Lawrence Berkeley National Laboratory"/>
            <person name="Hensen N."/>
            <person name="Bonometti L."/>
            <person name="Westerberg I."/>
            <person name="Brannstrom I.O."/>
            <person name="Guillou S."/>
            <person name="Cros-Aarteil S."/>
            <person name="Calhoun S."/>
            <person name="Haridas S."/>
            <person name="Kuo A."/>
            <person name="Mondo S."/>
            <person name="Pangilinan J."/>
            <person name="Riley R."/>
            <person name="Labutti K."/>
            <person name="Andreopoulos B."/>
            <person name="Lipzen A."/>
            <person name="Chen C."/>
            <person name="Yanf M."/>
            <person name="Daum C."/>
            <person name="Ng V."/>
            <person name="Clum A."/>
            <person name="Steindorff A."/>
            <person name="Ohm R."/>
            <person name="Martin F."/>
            <person name="Silar P."/>
            <person name="Natvig D."/>
            <person name="Lalanne C."/>
            <person name="Gautier V."/>
            <person name="Ament-Velasquez S.L."/>
            <person name="Kruys A."/>
            <person name="Hutchinson M.I."/>
            <person name="Powell A.J."/>
            <person name="Barry K."/>
            <person name="Miller A.N."/>
            <person name="Grigoriev I.V."/>
            <person name="Debuchy R."/>
            <person name="Gladieux P."/>
            <person name="Thoren M.H."/>
            <person name="Johannesson H."/>
        </authorList>
    </citation>
    <scope>NUCLEOTIDE SEQUENCE</scope>
    <source>
        <strain evidence="2">SMH2532-1</strain>
    </source>
</reference>
<dbReference type="AlphaFoldDB" id="A0AA39Y8U0"/>
<name>A0AA39Y8U0_9PEZI</name>
<gene>
    <name evidence="2" type="ORF">B0T16DRAFT_407789</name>
</gene>
<evidence type="ECO:0000256" key="1">
    <source>
        <dbReference type="SAM" id="MobiDB-lite"/>
    </source>
</evidence>
<organism evidence="2 3">
    <name type="scientific">Cercophora newfieldiana</name>
    <dbReference type="NCBI Taxonomy" id="92897"/>
    <lineage>
        <taxon>Eukaryota</taxon>
        <taxon>Fungi</taxon>
        <taxon>Dikarya</taxon>
        <taxon>Ascomycota</taxon>
        <taxon>Pezizomycotina</taxon>
        <taxon>Sordariomycetes</taxon>
        <taxon>Sordariomycetidae</taxon>
        <taxon>Sordariales</taxon>
        <taxon>Lasiosphaeriaceae</taxon>
        <taxon>Cercophora</taxon>
    </lineage>
</organism>
<feature type="region of interest" description="Disordered" evidence="1">
    <location>
        <begin position="37"/>
        <end position="59"/>
    </location>
</feature>
<comment type="caution">
    <text evidence="2">The sequence shown here is derived from an EMBL/GenBank/DDBJ whole genome shotgun (WGS) entry which is preliminary data.</text>
</comment>
<keyword evidence="3" id="KW-1185">Reference proteome</keyword>
<feature type="compositionally biased region" description="Polar residues" evidence="1">
    <location>
        <begin position="37"/>
        <end position="51"/>
    </location>
</feature>
<protein>
    <submittedName>
        <fullName evidence="2">Uncharacterized protein</fullName>
    </submittedName>
</protein>